<evidence type="ECO:0000256" key="1">
    <source>
        <dbReference type="ARBA" id="ARBA00005323"/>
    </source>
</evidence>
<dbReference type="InterPro" id="IPR051466">
    <property type="entry name" value="D-amino_acid_metab_enzyme"/>
</dbReference>
<dbReference type="GO" id="GO:0008721">
    <property type="term" value="F:D-serine ammonia-lyase activity"/>
    <property type="evidence" value="ECO:0007669"/>
    <property type="project" value="TreeGrafter"/>
</dbReference>
<dbReference type="InterPro" id="IPR042208">
    <property type="entry name" value="D-ser_dehydrat-like_sf"/>
</dbReference>
<organism evidence="4 5">
    <name type="scientific">Penicillium antarcticum</name>
    <dbReference type="NCBI Taxonomy" id="416450"/>
    <lineage>
        <taxon>Eukaryota</taxon>
        <taxon>Fungi</taxon>
        <taxon>Dikarya</taxon>
        <taxon>Ascomycota</taxon>
        <taxon>Pezizomycotina</taxon>
        <taxon>Eurotiomycetes</taxon>
        <taxon>Eurotiomycetidae</taxon>
        <taxon>Eurotiales</taxon>
        <taxon>Aspergillaceae</taxon>
        <taxon>Penicillium</taxon>
    </lineage>
</organism>
<dbReference type="SMART" id="SM01119">
    <property type="entry name" value="D-ser_dehydrat"/>
    <property type="match status" value="1"/>
</dbReference>
<proteinExistence type="inferred from homology"/>
<evidence type="ECO:0000259" key="3">
    <source>
        <dbReference type="SMART" id="SM01119"/>
    </source>
</evidence>
<evidence type="ECO:0000313" key="5">
    <source>
        <dbReference type="Proteomes" id="UP000191672"/>
    </source>
</evidence>
<comment type="similarity">
    <text evidence="1">Belongs to the DSD1 family.</text>
</comment>
<accession>A0A1V6QJS4</accession>
<dbReference type="EMBL" id="MDYN01000002">
    <property type="protein sequence ID" value="OQD89488.1"/>
    <property type="molecule type" value="Genomic_DNA"/>
</dbReference>
<protein>
    <recommendedName>
        <fullName evidence="3">D-serine dehydratase-like domain-containing protein</fullName>
    </recommendedName>
</protein>
<reference evidence="5" key="1">
    <citation type="journal article" date="2017" name="Nat. Microbiol.">
        <title>Global analysis of biosynthetic gene clusters reveals vast potential of secondary metabolite production in Penicillium species.</title>
        <authorList>
            <person name="Nielsen J.C."/>
            <person name="Grijseels S."/>
            <person name="Prigent S."/>
            <person name="Ji B."/>
            <person name="Dainat J."/>
            <person name="Nielsen K.F."/>
            <person name="Frisvad J.C."/>
            <person name="Workman M."/>
            <person name="Nielsen J."/>
        </authorList>
    </citation>
    <scope>NUCLEOTIDE SEQUENCE [LARGE SCALE GENOMIC DNA]</scope>
    <source>
        <strain evidence="5">IBT 31811</strain>
    </source>
</reference>
<evidence type="ECO:0000256" key="2">
    <source>
        <dbReference type="ARBA" id="ARBA00023239"/>
    </source>
</evidence>
<name>A0A1V6QJS4_9EURO</name>
<comment type="caution">
    <text evidence="4">The sequence shown here is derived from an EMBL/GenBank/DDBJ whole genome shotgun (WGS) entry which is preliminary data.</text>
</comment>
<dbReference type="PANTHER" id="PTHR28004">
    <property type="entry name" value="ZGC:162816-RELATED"/>
    <property type="match status" value="1"/>
</dbReference>
<evidence type="ECO:0000313" key="4">
    <source>
        <dbReference type="EMBL" id="OQD89488.1"/>
    </source>
</evidence>
<gene>
    <name evidence="4" type="ORF">PENANT_c002G10712</name>
</gene>
<dbReference type="InterPro" id="IPR026956">
    <property type="entry name" value="D-ser_dehydrat-like_dom"/>
</dbReference>
<dbReference type="AlphaFoldDB" id="A0A1V6QJS4"/>
<dbReference type="Proteomes" id="UP000191672">
    <property type="component" value="Unassembled WGS sequence"/>
</dbReference>
<feature type="domain" description="D-serine dehydratase-like" evidence="3">
    <location>
        <begin position="239"/>
        <end position="350"/>
    </location>
</feature>
<keyword evidence="5" id="KW-1185">Reference proteome</keyword>
<dbReference type="InterPro" id="IPR001608">
    <property type="entry name" value="Ala_racemase_N"/>
</dbReference>
<sequence length="382" mass="41050">MASLPTQAQLQQFYIGKGINEVPKPAAVLDVAIIRRHCETMLQTVKALNVGFRAHTKTHKLPYLESLSREAGKAVHIFVKVDTGYHRAGLPPSALNKNGLLEKIAEAEAQGTVKLLGLYSHNSLSYNGSTPQEAMKALSIEIRGLREALRVNTSLLPQLEEKGRKLVLSVGATPQVVSSQNLMQGDESCGEAAELKELLSGSGSDVSVELHAGVYPILDMQQVCTHAVVGRRGVERDVALSVLAEVCSVYNDERDTAEVLVAAGTLALGREPCAGYEGWGVVSSWERSGGDGGEGGRLIVKRISQEHAILGWEGGSEREKIPLSVGQVVKIFPNHSCVTGAYYGWYFVVDSDADGDAAKVVDVWVRARGCAITDPLLDPRSI</sequence>
<dbReference type="Gene3D" id="3.20.20.10">
    <property type="entry name" value="Alanine racemase"/>
    <property type="match status" value="2"/>
</dbReference>
<dbReference type="Pfam" id="PF01168">
    <property type="entry name" value="Ala_racemase_N"/>
    <property type="match status" value="1"/>
</dbReference>
<dbReference type="Gene3D" id="2.40.37.20">
    <property type="entry name" value="D-serine dehydratase-like domain"/>
    <property type="match status" value="1"/>
</dbReference>
<dbReference type="Pfam" id="PF14031">
    <property type="entry name" value="D-ser_dehydrat"/>
    <property type="match status" value="1"/>
</dbReference>
<dbReference type="SUPFAM" id="SSF51419">
    <property type="entry name" value="PLP-binding barrel"/>
    <property type="match status" value="1"/>
</dbReference>
<keyword evidence="2" id="KW-0456">Lyase</keyword>
<dbReference type="InterPro" id="IPR029066">
    <property type="entry name" value="PLP-binding_barrel"/>
</dbReference>
<dbReference type="PANTHER" id="PTHR28004:SF2">
    <property type="entry name" value="D-SERINE DEHYDRATASE"/>
    <property type="match status" value="1"/>
</dbReference>
<dbReference type="GO" id="GO:0036088">
    <property type="term" value="P:D-serine catabolic process"/>
    <property type="evidence" value="ECO:0007669"/>
    <property type="project" value="TreeGrafter"/>
</dbReference>